<sequence length="76" mass="8463">MEPKDYSPVKVNLEKDKGYAWCTCSHSNNQPFCDGSHRAKNATPSMGFTVTEDKDAYLCTCKQTKNPPYCDGSHNA</sequence>
<dbReference type="RefSeq" id="WP_054559862.1">
    <property type="nucleotide sequence ID" value="NZ_LDJX01000006.1"/>
</dbReference>
<reference evidence="6 7" key="1">
    <citation type="submission" date="2015-09" db="EMBL/GenBank/DDBJ databases">
        <title>Genome sequence of the marine flavobacterium Croceitalea dokdonensis DOKDO 023 that contains proton- and sodium-pumping rhodopsins.</title>
        <authorList>
            <person name="Kwon S.-K."/>
            <person name="Lee H.K."/>
            <person name="Kwak M.-J."/>
            <person name="Kim J.F."/>
        </authorList>
    </citation>
    <scope>NUCLEOTIDE SEQUENCE [LARGE SCALE GENOMIC DNA]</scope>
    <source>
        <strain evidence="6 7">DOKDO 023</strain>
    </source>
</reference>
<dbReference type="OrthoDB" id="9795032at2"/>
<keyword evidence="4" id="KW-0411">Iron-sulfur</keyword>
<dbReference type="InterPro" id="IPR052950">
    <property type="entry name" value="CISD"/>
</dbReference>
<dbReference type="Proteomes" id="UP000050280">
    <property type="component" value="Unassembled WGS sequence"/>
</dbReference>
<dbReference type="STRING" id="1300341.I595_2839"/>
<dbReference type="EMBL" id="LDJX01000006">
    <property type="protein sequence ID" value="KPM30862.1"/>
    <property type="molecule type" value="Genomic_DNA"/>
</dbReference>
<dbReference type="AlphaFoldDB" id="A0A0P7AC99"/>
<evidence type="ECO:0000256" key="3">
    <source>
        <dbReference type="ARBA" id="ARBA00023004"/>
    </source>
</evidence>
<organism evidence="6 7">
    <name type="scientific">Croceitalea dokdonensis DOKDO 023</name>
    <dbReference type="NCBI Taxonomy" id="1300341"/>
    <lineage>
        <taxon>Bacteria</taxon>
        <taxon>Pseudomonadati</taxon>
        <taxon>Bacteroidota</taxon>
        <taxon>Flavobacteriia</taxon>
        <taxon>Flavobacteriales</taxon>
        <taxon>Flavobacteriaceae</taxon>
        <taxon>Croceitalea</taxon>
    </lineage>
</organism>
<dbReference type="PANTHER" id="PTHR46491">
    <property type="entry name" value="CDGSH IRON SULFUR DOMAIN PROTEIN HOMOLOG"/>
    <property type="match status" value="1"/>
</dbReference>
<evidence type="ECO:0000256" key="2">
    <source>
        <dbReference type="ARBA" id="ARBA00022723"/>
    </source>
</evidence>
<feature type="domain" description="Iron-binding zinc finger CDGSH type" evidence="5">
    <location>
        <begin position="45"/>
        <end position="76"/>
    </location>
</feature>
<feature type="domain" description="Iron-binding zinc finger CDGSH type" evidence="5">
    <location>
        <begin position="6"/>
        <end position="43"/>
    </location>
</feature>
<evidence type="ECO:0000259" key="5">
    <source>
        <dbReference type="SMART" id="SM00704"/>
    </source>
</evidence>
<keyword evidence="7" id="KW-1185">Reference proteome</keyword>
<name>A0A0P7AC99_9FLAO</name>
<dbReference type="PANTHER" id="PTHR46491:SF3">
    <property type="entry name" value="CDGSH IRON-SULFUR DOMAIN-CONTAINING PROTEIN 3, MITOCHONDRIAL"/>
    <property type="match status" value="1"/>
</dbReference>
<dbReference type="InterPro" id="IPR018967">
    <property type="entry name" value="FeS-contain_CDGSH-typ"/>
</dbReference>
<evidence type="ECO:0000313" key="6">
    <source>
        <dbReference type="EMBL" id="KPM30862.1"/>
    </source>
</evidence>
<keyword evidence="1" id="KW-0001">2Fe-2S</keyword>
<keyword evidence="3" id="KW-0408">Iron</keyword>
<dbReference type="PATRIC" id="fig|1300341.3.peg.2994"/>
<accession>A0A0P7AC99</accession>
<dbReference type="GO" id="GO:0005737">
    <property type="term" value="C:cytoplasm"/>
    <property type="evidence" value="ECO:0007669"/>
    <property type="project" value="UniProtKB-ARBA"/>
</dbReference>
<comment type="caution">
    <text evidence="6">The sequence shown here is derived from an EMBL/GenBank/DDBJ whole genome shotgun (WGS) entry which is preliminary data.</text>
</comment>
<dbReference type="GO" id="GO:0046872">
    <property type="term" value="F:metal ion binding"/>
    <property type="evidence" value="ECO:0007669"/>
    <property type="project" value="UniProtKB-KW"/>
</dbReference>
<dbReference type="Gene3D" id="3.40.5.90">
    <property type="entry name" value="CDGSH iron-sulfur domain, mitoNEET-type"/>
    <property type="match status" value="2"/>
</dbReference>
<keyword evidence="2" id="KW-0479">Metal-binding</keyword>
<dbReference type="SMART" id="SM00704">
    <property type="entry name" value="ZnF_CDGSH"/>
    <property type="match status" value="2"/>
</dbReference>
<dbReference type="InterPro" id="IPR042216">
    <property type="entry name" value="MitoNEET_CISD"/>
</dbReference>
<evidence type="ECO:0000256" key="4">
    <source>
        <dbReference type="ARBA" id="ARBA00023014"/>
    </source>
</evidence>
<gene>
    <name evidence="6" type="ORF">I595_2839</name>
</gene>
<protein>
    <submittedName>
        <fullName evidence="6">Iron sulfur domain-containing, CDGSH-type</fullName>
    </submittedName>
</protein>
<dbReference type="GO" id="GO:0051537">
    <property type="term" value="F:2 iron, 2 sulfur cluster binding"/>
    <property type="evidence" value="ECO:0007669"/>
    <property type="project" value="UniProtKB-KW"/>
</dbReference>
<proteinExistence type="predicted"/>
<dbReference type="Pfam" id="PF09360">
    <property type="entry name" value="zf-CDGSH"/>
    <property type="match status" value="2"/>
</dbReference>
<evidence type="ECO:0000256" key="1">
    <source>
        <dbReference type="ARBA" id="ARBA00022714"/>
    </source>
</evidence>
<evidence type="ECO:0000313" key="7">
    <source>
        <dbReference type="Proteomes" id="UP000050280"/>
    </source>
</evidence>